<dbReference type="AlphaFoldDB" id="A0A6V7U086"/>
<organism evidence="2 3">
    <name type="scientific">Meloidogyne enterolobii</name>
    <name type="common">Root-knot nematode worm</name>
    <name type="synonym">Meloidogyne mayaguensis</name>
    <dbReference type="NCBI Taxonomy" id="390850"/>
    <lineage>
        <taxon>Eukaryota</taxon>
        <taxon>Metazoa</taxon>
        <taxon>Ecdysozoa</taxon>
        <taxon>Nematoda</taxon>
        <taxon>Chromadorea</taxon>
        <taxon>Rhabditida</taxon>
        <taxon>Tylenchina</taxon>
        <taxon>Tylenchomorpha</taxon>
        <taxon>Tylenchoidea</taxon>
        <taxon>Meloidogynidae</taxon>
        <taxon>Meloidogyninae</taxon>
        <taxon>Meloidogyne</taxon>
    </lineage>
</organism>
<accession>A0A6V7U086</accession>
<evidence type="ECO:0000313" key="3">
    <source>
        <dbReference type="Proteomes" id="UP000580250"/>
    </source>
</evidence>
<protein>
    <submittedName>
        <fullName evidence="2">Uncharacterized protein</fullName>
    </submittedName>
</protein>
<gene>
    <name evidence="1" type="ORF">MENT_LOCUS6230</name>
    <name evidence="2" type="ORF">MENT_LOCUS6233</name>
</gene>
<evidence type="ECO:0000313" key="2">
    <source>
        <dbReference type="EMBL" id="CAD2139600.1"/>
    </source>
</evidence>
<name>A0A6V7U086_MELEN</name>
<evidence type="ECO:0000313" key="1">
    <source>
        <dbReference type="EMBL" id="CAD2139594.1"/>
    </source>
</evidence>
<dbReference type="OrthoDB" id="5819653at2759"/>
<sequence>MSDSKIGEDFIAFNEFGEVNSSAQLVEFTGETASAFDEWIVRFNDYIDVFGTNWTELEKINRLKLYLGVKVRSIFECLPLSEKTTLANALKNIRNKLDSPHFKELAYKRLAACYQKEGEFISDFIKRLVPLVNTTSSHVPAEAKEEMLCRALIEKVRPEFRRSLHLVGPLIGRKDFKKLVAYLQELELGVIGGGTSSYNSSNIQSINANRISTNPNELIQSTSNASAISNNEYNQNRVIHEQNEQLSNICFICKYCNKPNFEQIENQSYDNWVDEKQVLRDMVNELAIQVHEMKMRMDY</sequence>
<dbReference type="EMBL" id="CAJEWN010000023">
    <property type="protein sequence ID" value="CAD2139600.1"/>
    <property type="molecule type" value="Genomic_DNA"/>
</dbReference>
<proteinExistence type="predicted"/>
<reference evidence="2 3" key="1">
    <citation type="submission" date="2020-08" db="EMBL/GenBank/DDBJ databases">
        <authorList>
            <person name="Koutsovoulos G."/>
            <person name="Danchin GJ E."/>
        </authorList>
    </citation>
    <scope>NUCLEOTIDE SEQUENCE [LARGE SCALE GENOMIC DNA]</scope>
</reference>
<dbReference type="EMBL" id="CAJEWN010000023">
    <property type="protein sequence ID" value="CAD2139594.1"/>
    <property type="molecule type" value="Genomic_DNA"/>
</dbReference>
<dbReference type="Proteomes" id="UP000580250">
    <property type="component" value="Unassembled WGS sequence"/>
</dbReference>
<comment type="caution">
    <text evidence="2">The sequence shown here is derived from an EMBL/GenBank/DDBJ whole genome shotgun (WGS) entry which is preliminary data.</text>
</comment>